<reference evidence="1" key="1">
    <citation type="submission" date="2024-02" db="EMBL/GenBank/DDBJ databases">
        <title>Metagenome Assembled Genome of Zalaria obscura JY119.</title>
        <authorList>
            <person name="Vighnesh L."/>
            <person name="Jagadeeshwari U."/>
            <person name="Venkata Ramana C."/>
            <person name="Sasikala C."/>
        </authorList>
    </citation>
    <scope>NUCLEOTIDE SEQUENCE</scope>
    <source>
        <strain evidence="1">JY119</strain>
    </source>
</reference>
<accession>A0ACC3SBD6</accession>
<sequence length="252" mass="27075">MADHSDGYAASGTSATVIQGWRLHRLWLACVGPIQVWTRNRRIAGNEHQSSAVGLTAGPPLSLCQGSEPLAGELKLVFSACLEGKDPPCPAAVELFGPLGDRRFAILIARLELEGPGVGEISSMFTRKFVCDGGRVQVTPLIVFHHLRKSNWPCPGGGPPIFFPRSTRPRPISGTPLITLLMMIIYKILLNKEPQLRMTPSANCVTPLGSPCKPYQGNPIVSRLAGLTSTVPIRTRTARGQANRVNGILLGA</sequence>
<evidence type="ECO:0000313" key="1">
    <source>
        <dbReference type="EMBL" id="KAK8206694.1"/>
    </source>
</evidence>
<keyword evidence="2" id="KW-1185">Reference proteome</keyword>
<evidence type="ECO:0000313" key="2">
    <source>
        <dbReference type="Proteomes" id="UP001320706"/>
    </source>
</evidence>
<proteinExistence type="predicted"/>
<organism evidence="1 2">
    <name type="scientific">Zalaria obscura</name>
    <dbReference type="NCBI Taxonomy" id="2024903"/>
    <lineage>
        <taxon>Eukaryota</taxon>
        <taxon>Fungi</taxon>
        <taxon>Dikarya</taxon>
        <taxon>Ascomycota</taxon>
        <taxon>Pezizomycotina</taxon>
        <taxon>Dothideomycetes</taxon>
        <taxon>Dothideomycetidae</taxon>
        <taxon>Dothideales</taxon>
        <taxon>Zalariaceae</taxon>
        <taxon>Zalaria</taxon>
    </lineage>
</organism>
<dbReference type="EMBL" id="JAMKPW020000022">
    <property type="protein sequence ID" value="KAK8206694.1"/>
    <property type="molecule type" value="Genomic_DNA"/>
</dbReference>
<name>A0ACC3SBD6_9PEZI</name>
<comment type="caution">
    <text evidence="1">The sequence shown here is derived from an EMBL/GenBank/DDBJ whole genome shotgun (WGS) entry which is preliminary data.</text>
</comment>
<gene>
    <name evidence="1" type="ORF">M8818_004528</name>
</gene>
<dbReference type="Proteomes" id="UP001320706">
    <property type="component" value="Unassembled WGS sequence"/>
</dbReference>
<protein>
    <submittedName>
        <fullName evidence="1">Uncharacterized protein</fullName>
    </submittedName>
</protein>